<evidence type="ECO:0000313" key="11">
    <source>
        <dbReference type="Proteomes" id="UP000238375"/>
    </source>
</evidence>
<dbReference type="EMBL" id="PVTE01000014">
    <property type="protein sequence ID" value="PRY35437.1"/>
    <property type="molecule type" value="Genomic_DNA"/>
</dbReference>
<keyword evidence="8" id="KW-0812">Transmembrane</keyword>
<keyword evidence="5" id="KW-1015">Disulfide bond</keyword>
<evidence type="ECO:0000259" key="9">
    <source>
        <dbReference type="PROSITE" id="PS51296"/>
    </source>
</evidence>
<evidence type="ECO:0000256" key="8">
    <source>
        <dbReference type="SAM" id="Phobius"/>
    </source>
</evidence>
<keyword evidence="2" id="KW-0479">Metal-binding</keyword>
<dbReference type="GO" id="GO:0046872">
    <property type="term" value="F:metal ion binding"/>
    <property type="evidence" value="ECO:0007669"/>
    <property type="project" value="UniProtKB-KW"/>
</dbReference>
<dbReference type="InterPro" id="IPR005805">
    <property type="entry name" value="Rieske_Fe-S_prot_C"/>
</dbReference>
<feature type="transmembrane region" description="Helical" evidence="8">
    <location>
        <begin position="34"/>
        <end position="57"/>
    </location>
</feature>
<dbReference type="Proteomes" id="UP000238375">
    <property type="component" value="Unassembled WGS sequence"/>
</dbReference>
<evidence type="ECO:0000256" key="6">
    <source>
        <dbReference type="ARBA" id="ARBA00034078"/>
    </source>
</evidence>
<dbReference type="RefSeq" id="WP_211300869.1">
    <property type="nucleotide sequence ID" value="NZ_PVTE01000014.1"/>
</dbReference>
<proteinExistence type="predicted"/>
<feature type="domain" description="Rieske" evidence="9">
    <location>
        <begin position="78"/>
        <end position="171"/>
    </location>
</feature>
<dbReference type="PROSITE" id="PS51318">
    <property type="entry name" value="TAT"/>
    <property type="match status" value="1"/>
</dbReference>
<evidence type="ECO:0000256" key="7">
    <source>
        <dbReference type="SAM" id="MobiDB-lite"/>
    </source>
</evidence>
<dbReference type="CDD" id="cd03467">
    <property type="entry name" value="Rieske"/>
    <property type="match status" value="1"/>
</dbReference>
<dbReference type="InterPro" id="IPR006311">
    <property type="entry name" value="TAT_signal"/>
</dbReference>
<dbReference type="GO" id="GO:0051537">
    <property type="term" value="F:2 iron, 2 sulfur cluster binding"/>
    <property type="evidence" value="ECO:0007669"/>
    <property type="project" value="UniProtKB-KW"/>
</dbReference>
<keyword evidence="8" id="KW-0472">Membrane</keyword>
<dbReference type="Pfam" id="PF00355">
    <property type="entry name" value="Rieske"/>
    <property type="match status" value="1"/>
</dbReference>
<dbReference type="InterPro" id="IPR017941">
    <property type="entry name" value="Rieske_2Fe-2S"/>
</dbReference>
<dbReference type="SUPFAM" id="SSF50022">
    <property type="entry name" value="ISP domain"/>
    <property type="match status" value="1"/>
</dbReference>
<dbReference type="PROSITE" id="PS51296">
    <property type="entry name" value="RIESKE"/>
    <property type="match status" value="1"/>
</dbReference>
<feature type="compositionally biased region" description="Polar residues" evidence="7">
    <location>
        <begin position="1"/>
        <end position="21"/>
    </location>
</feature>
<evidence type="ECO:0000256" key="5">
    <source>
        <dbReference type="ARBA" id="ARBA00023157"/>
    </source>
</evidence>
<protein>
    <submittedName>
        <fullName evidence="10">Menaquinol-cytochrome c reductase iron-sulfur subunit</fullName>
    </submittedName>
</protein>
<evidence type="ECO:0000256" key="3">
    <source>
        <dbReference type="ARBA" id="ARBA00023004"/>
    </source>
</evidence>
<keyword evidence="3" id="KW-0408">Iron</keyword>
<dbReference type="Gene3D" id="2.102.10.10">
    <property type="entry name" value="Rieske [2Fe-2S] iron-sulphur domain"/>
    <property type="match status" value="1"/>
</dbReference>
<keyword evidence="8" id="KW-1133">Transmembrane helix</keyword>
<evidence type="ECO:0000256" key="1">
    <source>
        <dbReference type="ARBA" id="ARBA00022714"/>
    </source>
</evidence>
<name>A0A2T0SPU6_9BACT</name>
<dbReference type="PANTHER" id="PTHR10134">
    <property type="entry name" value="CYTOCHROME B-C1 COMPLEX SUBUNIT RIESKE, MITOCHONDRIAL"/>
    <property type="match status" value="1"/>
</dbReference>
<comment type="caution">
    <text evidence="10">The sequence shown here is derived from an EMBL/GenBank/DDBJ whole genome shotgun (WGS) entry which is preliminary data.</text>
</comment>
<dbReference type="GO" id="GO:0016020">
    <property type="term" value="C:membrane"/>
    <property type="evidence" value="ECO:0007669"/>
    <property type="project" value="InterPro"/>
</dbReference>
<gene>
    <name evidence="10" type="ORF">CLV58_11422</name>
</gene>
<dbReference type="InterPro" id="IPR014349">
    <property type="entry name" value="Rieske_Fe-S_prot"/>
</dbReference>
<feature type="region of interest" description="Disordered" evidence="7">
    <location>
        <begin position="1"/>
        <end position="24"/>
    </location>
</feature>
<evidence type="ECO:0000256" key="4">
    <source>
        <dbReference type="ARBA" id="ARBA00023014"/>
    </source>
</evidence>
<keyword evidence="1" id="KW-0001">2Fe-2S</keyword>
<evidence type="ECO:0000256" key="2">
    <source>
        <dbReference type="ARBA" id="ARBA00022723"/>
    </source>
</evidence>
<dbReference type="PRINTS" id="PR00162">
    <property type="entry name" value="RIESKE"/>
</dbReference>
<dbReference type="AlphaFoldDB" id="A0A2T0SPU6"/>
<keyword evidence="11" id="KW-1185">Reference proteome</keyword>
<organism evidence="10 11">
    <name type="scientific">Spirosoma oryzae</name>
    <dbReference type="NCBI Taxonomy" id="1469603"/>
    <lineage>
        <taxon>Bacteria</taxon>
        <taxon>Pseudomonadati</taxon>
        <taxon>Bacteroidota</taxon>
        <taxon>Cytophagia</taxon>
        <taxon>Cytophagales</taxon>
        <taxon>Cytophagaceae</taxon>
        <taxon>Spirosoma</taxon>
    </lineage>
</organism>
<comment type="cofactor">
    <cofactor evidence="6">
        <name>[2Fe-2S] cluster</name>
        <dbReference type="ChEBI" id="CHEBI:190135"/>
    </cofactor>
</comment>
<reference evidence="10 11" key="1">
    <citation type="submission" date="2018-03" db="EMBL/GenBank/DDBJ databases">
        <title>Genomic Encyclopedia of Archaeal and Bacterial Type Strains, Phase II (KMG-II): from individual species to whole genera.</title>
        <authorList>
            <person name="Goeker M."/>
        </authorList>
    </citation>
    <scope>NUCLEOTIDE SEQUENCE [LARGE SCALE GENOMIC DNA]</scope>
    <source>
        <strain evidence="10 11">DSM 28354</strain>
    </source>
</reference>
<evidence type="ECO:0000313" key="10">
    <source>
        <dbReference type="EMBL" id="PRY35437.1"/>
    </source>
</evidence>
<accession>A0A2T0SPU6</accession>
<sequence>MNQENAETTDQQQPTADNQASDDSRRDFMLKVSLGLGGLAAAAVAVPVVGALIAPLLEDKPEVWRTVGTTDQFRVGSTTLVKFENADPRAWAGETARTAAWVRRESDEDFIAFSVNCTHLGCPVRWEAEADLFMCPCHGGVYYRDGSVAAGPPPKPLPRYAIRVAQGHVQIGTAPIPITNFSDGQ</sequence>
<dbReference type="InterPro" id="IPR036922">
    <property type="entry name" value="Rieske_2Fe-2S_sf"/>
</dbReference>
<keyword evidence="4" id="KW-0411">Iron-sulfur</keyword>